<feature type="domain" description="Disease resistance R13L4/SHOC-2-like LRR" evidence="6">
    <location>
        <begin position="598"/>
        <end position="907"/>
    </location>
</feature>
<evidence type="ECO:0000256" key="3">
    <source>
        <dbReference type="SAM" id="MobiDB-lite"/>
    </source>
</evidence>
<comment type="caution">
    <text evidence="7">The sequence shown here is derived from an EMBL/GenBank/DDBJ whole genome shotgun (WGS) entry which is preliminary data.</text>
</comment>
<dbReference type="PANTHER" id="PTHR23155">
    <property type="entry name" value="DISEASE RESISTANCE PROTEIN RP"/>
    <property type="match status" value="1"/>
</dbReference>
<keyword evidence="1" id="KW-0677">Repeat</keyword>
<reference evidence="7 8" key="1">
    <citation type="submission" date="2024-11" db="EMBL/GenBank/DDBJ databases">
        <title>Chromosome-level genome assembly of Eucalyptus globulus Labill. provides insights into its genome evolution.</title>
        <authorList>
            <person name="Li X."/>
        </authorList>
    </citation>
    <scope>NUCLEOTIDE SEQUENCE [LARGE SCALE GENOMIC DNA]</scope>
    <source>
        <strain evidence="7">CL2024</strain>
        <tissue evidence="7">Fresh tender leaves</tissue>
    </source>
</reference>
<evidence type="ECO:0000313" key="7">
    <source>
        <dbReference type="EMBL" id="KAL3739354.1"/>
    </source>
</evidence>
<evidence type="ECO:0000259" key="4">
    <source>
        <dbReference type="Pfam" id="PF00931"/>
    </source>
</evidence>
<dbReference type="GO" id="GO:0006952">
    <property type="term" value="P:defense response"/>
    <property type="evidence" value="ECO:0007669"/>
    <property type="project" value="UniProtKB-KW"/>
</dbReference>
<dbReference type="Gene3D" id="3.40.50.300">
    <property type="entry name" value="P-loop containing nucleotide triphosphate hydrolases"/>
    <property type="match status" value="1"/>
</dbReference>
<dbReference type="PANTHER" id="PTHR23155:SF955">
    <property type="entry name" value="AAA+ ATPASE DOMAIN-CONTAINING PROTEIN"/>
    <property type="match status" value="1"/>
</dbReference>
<dbReference type="InterPro" id="IPR027417">
    <property type="entry name" value="P-loop_NTPase"/>
</dbReference>
<feature type="domain" description="NB-ARC" evidence="4">
    <location>
        <begin position="187"/>
        <end position="334"/>
    </location>
</feature>
<dbReference type="Gene3D" id="1.10.10.10">
    <property type="entry name" value="Winged helix-like DNA-binding domain superfamily/Winged helix DNA-binding domain"/>
    <property type="match status" value="1"/>
</dbReference>
<dbReference type="Proteomes" id="UP001634007">
    <property type="component" value="Unassembled WGS sequence"/>
</dbReference>
<evidence type="ECO:0000259" key="6">
    <source>
        <dbReference type="Pfam" id="PF23598"/>
    </source>
</evidence>
<evidence type="ECO:0008006" key="9">
    <source>
        <dbReference type="Google" id="ProtNLM"/>
    </source>
</evidence>
<dbReference type="GO" id="GO:0051707">
    <property type="term" value="P:response to other organism"/>
    <property type="evidence" value="ECO:0007669"/>
    <property type="project" value="UniProtKB-ARBA"/>
</dbReference>
<dbReference type="InterPro" id="IPR044974">
    <property type="entry name" value="Disease_R_plants"/>
</dbReference>
<name>A0ABD3KHG3_EUCGL</name>
<accession>A0ABD3KHG3</accession>
<organism evidence="7 8">
    <name type="scientific">Eucalyptus globulus</name>
    <name type="common">Tasmanian blue gum</name>
    <dbReference type="NCBI Taxonomy" id="34317"/>
    <lineage>
        <taxon>Eukaryota</taxon>
        <taxon>Viridiplantae</taxon>
        <taxon>Streptophyta</taxon>
        <taxon>Embryophyta</taxon>
        <taxon>Tracheophyta</taxon>
        <taxon>Spermatophyta</taxon>
        <taxon>Magnoliopsida</taxon>
        <taxon>eudicotyledons</taxon>
        <taxon>Gunneridae</taxon>
        <taxon>Pentapetalae</taxon>
        <taxon>rosids</taxon>
        <taxon>malvids</taxon>
        <taxon>Myrtales</taxon>
        <taxon>Myrtaceae</taxon>
        <taxon>Myrtoideae</taxon>
        <taxon>Eucalypteae</taxon>
        <taxon>Eucalyptus</taxon>
    </lineage>
</organism>
<dbReference type="InterPro" id="IPR002182">
    <property type="entry name" value="NB-ARC"/>
</dbReference>
<dbReference type="AlphaFoldDB" id="A0ABD3KHG3"/>
<dbReference type="PRINTS" id="PR00364">
    <property type="entry name" value="DISEASERSIST"/>
</dbReference>
<dbReference type="EMBL" id="JBJKBG010000005">
    <property type="protein sequence ID" value="KAL3739354.1"/>
    <property type="molecule type" value="Genomic_DNA"/>
</dbReference>
<feature type="region of interest" description="Disordered" evidence="3">
    <location>
        <begin position="531"/>
        <end position="553"/>
    </location>
</feature>
<evidence type="ECO:0000256" key="2">
    <source>
        <dbReference type="ARBA" id="ARBA00022821"/>
    </source>
</evidence>
<proteinExistence type="predicted"/>
<feature type="compositionally biased region" description="Polar residues" evidence="3">
    <location>
        <begin position="544"/>
        <end position="553"/>
    </location>
</feature>
<dbReference type="SUPFAM" id="SSF52058">
    <property type="entry name" value="L domain-like"/>
    <property type="match status" value="1"/>
</dbReference>
<dbReference type="InterPro" id="IPR032675">
    <property type="entry name" value="LRR_dom_sf"/>
</dbReference>
<sequence length="960" mass="109035">MAASEVAVSLAIVRLHDLLSKSKNIITSQNLTDQISSSISDLQSIQNVLEDGHNQEAQEGRERPQVCPHNVEKIAEVVASLDHTSFLVYHLLRDQMSESQGGRFAKVFALVRLLPVMSGAHARKKMAKTEVGLFRSKVASLWVASLRPPANDGMPDNKRASSSSLSKRNRENTRQRVESDIVGRDVYVRKLLAWLIDDHDSSLRVMSVVGEKACGKTALVRSVFSKRETKHHFHCRAWVRVPYLGAESDRMKNLLVDILKQTPLRDQAKDMEHKQEEQLFEMLNKLLMGLRYLIVLDNLCQGRLVHELLVPFMDWMNGSRVIVTTTNAEMQKFADPWTPYLRLPLDMTDEECKKLLRVSITGDDNSKSEMTIPEQRILSNNRSPPAISLLGGLLFAVEESNWVALIDRLGERPNLDDVMRLSFDELPYLMKPCVLYMAFFPKESEVPTRRLFRLWAAEGLSAQAADGSAQMRSAEDCFRELESRNFIHAVRRKPDGSAGSCRMPAFLHEFVHKKAEEFGLLQISYNSDSVSEKESRGKDPVAKQSAQNQQKQVENTATGHCGYKVRCLQSFASFDTRKLGTQARKIECFFESPILDGCLHLLRVVDLEGVYKPVLPENFGNILCNLRYLGLRWTVLYSIPESVGNLLLLETLDLKHTNITKVTSAIWNAKYLRHLYLSEASFDESIRRHISSGKSLNTTLETLWGLFINTEKSPMISVLEKLQSLKKLGMTCRPEAVEAVTKSISNLTGLESLRLRSRDLFGQPADLNLRDMIWLESLSNLYLLGSFQLKQDLKLSSLFPHLKALTLSMSELEHGPMEDLGRLTDLTLLRLLARSCACTSWHCEKNSFPKLRILKLWMLEKWENWEVNNGAMDHLQELEIRHCTNLKKVEGLNNINSLKSVSLTGVTEDLAETIKVPKDTLVKKKELMSKVKYIIIVIIVINEKATLLFYQKKKSNFTLP</sequence>
<evidence type="ECO:0000313" key="8">
    <source>
        <dbReference type="Proteomes" id="UP001634007"/>
    </source>
</evidence>
<evidence type="ECO:0000256" key="1">
    <source>
        <dbReference type="ARBA" id="ARBA00022737"/>
    </source>
</evidence>
<dbReference type="Gene3D" id="3.80.10.10">
    <property type="entry name" value="Ribonuclease Inhibitor"/>
    <property type="match status" value="1"/>
</dbReference>
<dbReference type="SUPFAM" id="SSF52540">
    <property type="entry name" value="P-loop containing nucleoside triphosphate hydrolases"/>
    <property type="match status" value="1"/>
</dbReference>
<feature type="compositionally biased region" description="Basic and acidic residues" evidence="3">
    <location>
        <begin position="531"/>
        <end position="541"/>
    </location>
</feature>
<protein>
    <recommendedName>
        <fullName evidence="9">NB-ARC domain-containing protein</fullName>
    </recommendedName>
</protein>
<dbReference type="Pfam" id="PF23559">
    <property type="entry name" value="WHD_DRP"/>
    <property type="match status" value="1"/>
</dbReference>
<dbReference type="InterPro" id="IPR055414">
    <property type="entry name" value="LRR_R13L4/SHOC2-like"/>
</dbReference>
<gene>
    <name evidence="7" type="ORF">ACJRO7_020721</name>
</gene>
<dbReference type="InterPro" id="IPR058922">
    <property type="entry name" value="WHD_DRP"/>
</dbReference>
<dbReference type="Pfam" id="PF00931">
    <property type="entry name" value="NB-ARC"/>
    <property type="match status" value="1"/>
</dbReference>
<feature type="domain" description="Disease resistance protein winged helix" evidence="5">
    <location>
        <begin position="440"/>
        <end position="511"/>
    </location>
</feature>
<keyword evidence="8" id="KW-1185">Reference proteome</keyword>
<keyword evidence="2" id="KW-0611">Plant defense</keyword>
<dbReference type="Pfam" id="PF23598">
    <property type="entry name" value="LRR_14"/>
    <property type="match status" value="1"/>
</dbReference>
<dbReference type="InterPro" id="IPR036388">
    <property type="entry name" value="WH-like_DNA-bd_sf"/>
</dbReference>
<feature type="region of interest" description="Disordered" evidence="3">
    <location>
        <begin position="150"/>
        <end position="176"/>
    </location>
</feature>
<evidence type="ECO:0000259" key="5">
    <source>
        <dbReference type="Pfam" id="PF23559"/>
    </source>
</evidence>